<organism evidence="1 2">
    <name type="scientific">Brachionus plicatilis</name>
    <name type="common">Marine rotifer</name>
    <name type="synonym">Brachionus muelleri</name>
    <dbReference type="NCBI Taxonomy" id="10195"/>
    <lineage>
        <taxon>Eukaryota</taxon>
        <taxon>Metazoa</taxon>
        <taxon>Spiralia</taxon>
        <taxon>Gnathifera</taxon>
        <taxon>Rotifera</taxon>
        <taxon>Eurotatoria</taxon>
        <taxon>Monogononta</taxon>
        <taxon>Pseudotrocha</taxon>
        <taxon>Ploima</taxon>
        <taxon>Brachionidae</taxon>
        <taxon>Brachionus</taxon>
    </lineage>
</organism>
<sequence length="60" mass="7052">MDNENYWITPNRVGCFNRILEVLAIFYPANEYCVDKLNSCIKHQGCALILNITYLLNREQ</sequence>
<dbReference type="EMBL" id="REGN01003518">
    <property type="protein sequence ID" value="RNA22204.1"/>
    <property type="molecule type" value="Genomic_DNA"/>
</dbReference>
<reference evidence="1 2" key="1">
    <citation type="journal article" date="2018" name="Sci. Rep.">
        <title>Genomic signatures of local adaptation to the degree of environmental predictability in rotifers.</title>
        <authorList>
            <person name="Franch-Gras L."/>
            <person name="Hahn C."/>
            <person name="Garcia-Roger E.M."/>
            <person name="Carmona M.J."/>
            <person name="Serra M."/>
            <person name="Gomez A."/>
        </authorList>
    </citation>
    <scope>NUCLEOTIDE SEQUENCE [LARGE SCALE GENOMIC DNA]</scope>
    <source>
        <strain evidence="1">HYR1</strain>
    </source>
</reference>
<evidence type="ECO:0000313" key="1">
    <source>
        <dbReference type="EMBL" id="RNA22204.1"/>
    </source>
</evidence>
<evidence type="ECO:0000313" key="2">
    <source>
        <dbReference type="Proteomes" id="UP000276133"/>
    </source>
</evidence>
<dbReference type="Proteomes" id="UP000276133">
    <property type="component" value="Unassembled WGS sequence"/>
</dbReference>
<proteinExistence type="predicted"/>
<name>A0A3M7RFJ4_BRAPC</name>
<dbReference type="AlphaFoldDB" id="A0A3M7RFJ4"/>
<accession>A0A3M7RFJ4</accession>
<gene>
    <name evidence="1" type="ORF">BpHYR1_035787</name>
</gene>
<keyword evidence="2" id="KW-1185">Reference proteome</keyword>
<comment type="caution">
    <text evidence="1">The sequence shown here is derived from an EMBL/GenBank/DDBJ whole genome shotgun (WGS) entry which is preliminary data.</text>
</comment>
<protein>
    <submittedName>
        <fullName evidence="1">Uncharacterized protein</fullName>
    </submittedName>
</protein>